<dbReference type="InterPro" id="IPR001611">
    <property type="entry name" value="Leu-rich_rpt"/>
</dbReference>
<evidence type="ECO:0000313" key="6">
    <source>
        <dbReference type="Proteomes" id="UP000594262"/>
    </source>
</evidence>
<feature type="region of interest" description="Disordered" evidence="4">
    <location>
        <begin position="1"/>
        <end position="42"/>
    </location>
</feature>
<dbReference type="EnsemblMetazoa" id="CLYHEMT016261.1">
    <property type="protein sequence ID" value="CLYHEMP016261.1"/>
    <property type="gene ID" value="CLYHEMG016261"/>
</dbReference>
<dbReference type="Proteomes" id="UP000594262">
    <property type="component" value="Unplaced"/>
</dbReference>
<dbReference type="Gene3D" id="3.80.10.10">
    <property type="entry name" value="Ribonuclease Inhibitor"/>
    <property type="match status" value="4"/>
</dbReference>
<feature type="compositionally biased region" description="Basic and acidic residues" evidence="4">
    <location>
        <begin position="106"/>
        <end position="143"/>
    </location>
</feature>
<evidence type="ECO:0000256" key="2">
    <source>
        <dbReference type="ARBA" id="ARBA00022737"/>
    </source>
</evidence>
<feature type="compositionally biased region" description="Polar residues" evidence="4">
    <location>
        <begin position="820"/>
        <end position="834"/>
    </location>
</feature>
<feature type="compositionally biased region" description="Polar residues" evidence="4">
    <location>
        <begin position="161"/>
        <end position="171"/>
    </location>
</feature>
<dbReference type="Pfam" id="PF13516">
    <property type="entry name" value="LRR_6"/>
    <property type="match status" value="3"/>
</dbReference>
<name>A0A7M5X2M7_9CNID</name>
<reference evidence="5" key="1">
    <citation type="submission" date="2021-01" db="UniProtKB">
        <authorList>
            <consortium name="EnsemblMetazoa"/>
        </authorList>
    </citation>
    <scope>IDENTIFICATION</scope>
</reference>
<comment type="similarity">
    <text evidence="3">Belongs to the PPP1R37 family.</text>
</comment>
<dbReference type="SMART" id="SM00368">
    <property type="entry name" value="LRR_RI"/>
    <property type="match status" value="7"/>
</dbReference>
<evidence type="ECO:0000256" key="3">
    <source>
        <dbReference type="ARBA" id="ARBA00038315"/>
    </source>
</evidence>
<accession>A0A7M5X2M7</accession>
<keyword evidence="1" id="KW-0433">Leucine-rich repeat</keyword>
<dbReference type="GeneID" id="136819507"/>
<proteinExistence type="inferred from homology"/>
<dbReference type="PANTHER" id="PTHR24112">
    <property type="entry name" value="LEUCINE-RICH REPEAT, ISOFORM F-RELATED"/>
    <property type="match status" value="1"/>
</dbReference>
<dbReference type="SUPFAM" id="SSF52047">
    <property type="entry name" value="RNI-like"/>
    <property type="match status" value="1"/>
</dbReference>
<feature type="region of interest" description="Disordered" evidence="4">
    <location>
        <begin position="626"/>
        <end position="647"/>
    </location>
</feature>
<dbReference type="PANTHER" id="PTHR24112:SF9">
    <property type="entry name" value="PROTEIN PHOSPHATASE 1 REGULATORY SUBUNIT 37"/>
    <property type="match status" value="1"/>
</dbReference>
<evidence type="ECO:0000256" key="1">
    <source>
        <dbReference type="ARBA" id="ARBA00022614"/>
    </source>
</evidence>
<evidence type="ECO:0000256" key="4">
    <source>
        <dbReference type="SAM" id="MobiDB-lite"/>
    </source>
</evidence>
<dbReference type="RefSeq" id="XP_066931841.1">
    <property type="nucleotide sequence ID" value="XM_067075740.1"/>
</dbReference>
<feature type="region of interest" description="Disordered" evidence="4">
    <location>
        <begin position="791"/>
        <end position="846"/>
    </location>
</feature>
<protein>
    <recommendedName>
        <fullName evidence="7">Protein phosphatase 1 regulatory subunit 37</fullName>
    </recommendedName>
</protein>
<dbReference type="AlphaFoldDB" id="A0A7M5X2M7"/>
<feature type="compositionally biased region" description="Low complexity" evidence="4">
    <location>
        <begin position="20"/>
        <end position="33"/>
    </location>
</feature>
<organism evidence="5 6">
    <name type="scientific">Clytia hemisphaerica</name>
    <dbReference type="NCBI Taxonomy" id="252671"/>
    <lineage>
        <taxon>Eukaryota</taxon>
        <taxon>Metazoa</taxon>
        <taxon>Cnidaria</taxon>
        <taxon>Hydrozoa</taxon>
        <taxon>Hydroidolina</taxon>
        <taxon>Leptothecata</taxon>
        <taxon>Obeliida</taxon>
        <taxon>Clytiidae</taxon>
        <taxon>Clytia</taxon>
    </lineage>
</organism>
<keyword evidence="6" id="KW-1185">Reference proteome</keyword>
<evidence type="ECO:0008006" key="7">
    <source>
        <dbReference type="Google" id="ProtNLM"/>
    </source>
</evidence>
<dbReference type="InterPro" id="IPR032675">
    <property type="entry name" value="LRR_dom_sf"/>
</dbReference>
<dbReference type="OrthoDB" id="10034042at2759"/>
<dbReference type="CDD" id="cd00116">
    <property type="entry name" value="LRR_RI"/>
    <property type="match status" value="1"/>
</dbReference>
<sequence length="966" mass="106592">MANGESELDVGRKELTLDRPPSLSNSPNSSPNSLKRDLALKHDDSLMCPSPLTVNNDDILQQIKASQSLDSSSEDITENTLSVKNETNENNEETTEKILEPLSNSELKEERVNGLIDSIKDSPNDENKRNEEETIFHEDHYSNESHINNSTKENSSKRRLSSNSGNQSPSKTRYFHSKDLTSCLKKAKPPQESPHQSEAKRNVNFPGYDNYVKEFIDPVDPWRNVQTPSKGEVISFYKNSCQKQKTKANEKVIKQIQDITDLSIRASTLVLRGSRMDNRSCEALESIFRRIQFENLDLENCSLEEDGATALLEMIEFYHSTCKLNIACNPKIGMRGWQALCRMLRKTPCLTYLDARRTLLTDMTMPTFGRCLKADPPLKILHLEGVFLSGRPMLILTTAMKYNKILEELYLGDNDLSSSDGSPIGAMLTYNTTLQLLDLRNNQIKDVGLAHVCNGLSDQSEQNHGGLCSLILWNNGLTHEGMTYLTEGLVHTQSLKALNLGHNRVGDFGIQKLKSGLIKNKSLHKLGFLNTKLGSEGAVALAEVLADSLCITRIDIRENNIQTAGLMAFSMALKVNQSLLRLDLDKDIRKEPGMEQVMQTVLVDIYNFCHRNKQLARQSLTQSMASSISSNEPSATTNITRQASTESNSEYDCIVSDDVFHPEGGKQPITPFSPVFTDQKQMSMKFPLHFDKGAGPSEPTTNAQQIPHTQKELISAISSSPPAIPKETGVHILNKPPANSSERRANRFSVTKILDSLGNHAAGVANKIANVTSLDSKLKKQTPKDAVSIAEAHSMDVKTVETKTNPNSKQIETESERDSQPGTQSEQTSLSLDCTTKPPPNDDHIIYSPMEIIDVSETNDPLGLREQSQSSESEAAKETLKQESTSLETPHSGNDILENGLSKLVSEVSIDETVSTTTSSDFDAQKVDDGDEVGSNFPVTDSNSILGNTGSIVVTGQQPIPVDASL</sequence>
<feature type="region of interest" description="Disordered" evidence="4">
    <location>
        <begin position="861"/>
        <end position="897"/>
    </location>
</feature>
<feature type="compositionally biased region" description="Polar residues" evidence="4">
    <location>
        <begin position="144"/>
        <end position="153"/>
    </location>
</feature>
<keyword evidence="2" id="KW-0677">Repeat</keyword>
<feature type="region of interest" description="Disordered" evidence="4">
    <location>
        <begin position="65"/>
        <end position="204"/>
    </location>
</feature>
<evidence type="ECO:0000313" key="5">
    <source>
        <dbReference type="EnsemblMetazoa" id="CLYHEMP016261.1"/>
    </source>
</evidence>
<dbReference type="InterPro" id="IPR051279">
    <property type="entry name" value="PP1-Reg/Actin-Interact_Protein"/>
</dbReference>
<feature type="compositionally biased region" description="Polar residues" evidence="4">
    <location>
        <begin position="882"/>
        <end position="892"/>
    </location>
</feature>